<reference evidence="3" key="1">
    <citation type="journal article" date="2023" name="Commun. Biol.">
        <title>Genome analysis of Parmales, the sister group of diatoms, reveals the evolutionary specialization of diatoms from phago-mixotrophs to photoautotrophs.</title>
        <authorList>
            <person name="Ban H."/>
            <person name="Sato S."/>
            <person name="Yoshikawa S."/>
            <person name="Yamada K."/>
            <person name="Nakamura Y."/>
            <person name="Ichinomiya M."/>
            <person name="Sato N."/>
            <person name="Blanc-Mathieu R."/>
            <person name="Endo H."/>
            <person name="Kuwata A."/>
            <person name="Ogata H."/>
        </authorList>
    </citation>
    <scope>NUCLEOTIDE SEQUENCE [LARGE SCALE GENOMIC DNA]</scope>
</reference>
<evidence type="ECO:0000313" key="3">
    <source>
        <dbReference type="Proteomes" id="UP001162640"/>
    </source>
</evidence>
<dbReference type="Proteomes" id="UP001162640">
    <property type="component" value="Unassembled WGS sequence"/>
</dbReference>
<sequence length="105" mass="11961">MGLSLPRNNTRPLPCPALTLHEVKYLLQQYLKVGKTVDEADLMFVNTVFTGFFSFAESFLKKNENLVAMKEYKKMKGRVDDDKLKRRRGSMSAREMLGAEGAGER</sequence>
<gene>
    <name evidence="2" type="ORF">TL16_g02774</name>
</gene>
<dbReference type="AlphaFoldDB" id="A0A9W6ZR15"/>
<evidence type="ECO:0000313" key="2">
    <source>
        <dbReference type="EMBL" id="GMH59189.1"/>
    </source>
</evidence>
<comment type="caution">
    <text evidence="2">The sequence shown here is derived from an EMBL/GenBank/DDBJ whole genome shotgun (WGS) entry which is preliminary data.</text>
</comment>
<feature type="region of interest" description="Disordered" evidence="1">
    <location>
        <begin position="80"/>
        <end position="105"/>
    </location>
</feature>
<accession>A0A9W6ZR15</accession>
<name>A0A9W6ZR15_9STRA</name>
<protein>
    <submittedName>
        <fullName evidence="2">Uncharacterized protein</fullName>
    </submittedName>
</protein>
<organism evidence="2 3">
    <name type="scientific">Triparma laevis f. inornata</name>
    <dbReference type="NCBI Taxonomy" id="1714386"/>
    <lineage>
        <taxon>Eukaryota</taxon>
        <taxon>Sar</taxon>
        <taxon>Stramenopiles</taxon>
        <taxon>Ochrophyta</taxon>
        <taxon>Bolidophyceae</taxon>
        <taxon>Parmales</taxon>
        <taxon>Triparmaceae</taxon>
        <taxon>Triparma</taxon>
    </lineage>
</organism>
<proteinExistence type="predicted"/>
<evidence type="ECO:0000256" key="1">
    <source>
        <dbReference type="SAM" id="MobiDB-lite"/>
    </source>
</evidence>
<dbReference type="EMBL" id="BLQM01000070">
    <property type="protein sequence ID" value="GMH59189.1"/>
    <property type="molecule type" value="Genomic_DNA"/>
</dbReference>